<evidence type="ECO:0008006" key="3">
    <source>
        <dbReference type="Google" id="ProtNLM"/>
    </source>
</evidence>
<gene>
    <name evidence="1" type="ORF">FD16_GL001275</name>
</gene>
<accession>A0A0R1WC04</accession>
<dbReference type="OrthoDB" id="9790745at2"/>
<evidence type="ECO:0000313" key="1">
    <source>
        <dbReference type="EMBL" id="KRM13131.1"/>
    </source>
</evidence>
<dbReference type="Proteomes" id="UP000051820">
    <property type="component" value="Unassembled WGS sequence"/>
</dbReference>
<keyword evidence="2" id="KW-1185">Reference proteome</keyword>
<dbReference type="Pfam" id="PF22752">
    <property type="entry name" value="DUF488-N3i"/>
    <property type="match status" value="1"/>
</dbReference>
<dbReference type="PANTHER" id="PTHR36849:SF1">
    <property type="entry name" value="CYTOPLASMIC PROTEIN"/>
    <property type="match status" value="1"/>
</dbReference>
<dbReference type="AlphaFoldDB" id="A0A0R1WC04"/>
<dbReference type="eggNOG" id="COG3189">
    <property type="taxonomic scope" value="Bacteria"/>
</dbReference>
<dbReference type="PANTHER" id="PTHR36849">
    <property type="entry name" value="CYTOPLASMIC PROTEIN-RELATED"/>
    <property type="match status" value="1"/>
</dbReference>
<proteinExistence type="predicted"/>
<name>A0A0R1WC04_9LACO</name>
<organism evidence="1 2">
    <name type="scientific">Paucilactobacillus suebicus DSM 5007 = KCTC 3549</name>
    <dbReference type="NCBI Taxonomy" id="1423807"/>
    <lineage>
        <taxon>Bacteria</taxon>
        <taxon>Bacillati</taxon>
        <taxon>Bacillota</taxon>
        <taxon>Bacilli</taxon>
        <taxon>Lactobacillales</taxon>
        <taxon>Lactobacillaceae</taxon>
        <taxon>Paucilactobacillus</taxon>
    </lineage>
</organism>
<dbReference type="EMBL" id="AZGF01000003">
    <property type="protein sequence ID" value="KRM13131.1"/>
    <property type="molecule type" value="Genomic_DNA"/>
</dbReference>
<dbReference type="PATRIC" id="fig|1423807.3.peg.1301"/>
<comment type="caution">
    <text evidence="1">The sequence shown here is derived from an EMBL/GenBank/DDBJ whole genome shotgun (WGS) entry which is preliminary data.</text>
</comment>
<dbReference type="STRING" id="1423807.FD16_GL001275"/>
<reference evidence="1 2" key="1">
    <citation type="journal article" date="2015" name="Genome Announc.">
        <title>Expanding the biotechnology potential of lactobacilli through comparative genomics of 213 strains and associated genera.</title>
        <authorList>
            <person name="Sun Z."/>
            <person name="Harris H.M."/>
            <person name="McCann A."/>
            <person name="Guo C."/>
            <person name="Argimon S."/>
            <person name="Zhang W."/>
            <person name="Yang X."/>
            <person name="Jeffery I.B."/>
            <person name="Cooney J.C."/>
            <person name="Kagawa T.F."/>
            <person name="Liu W."/>
            <person name="Song Y."/>
            <person name="Salvetti E."/>
            <person name="Wrobel A."/>
            <person name="Rasinkangas P."/>
            <person name="Parkhill J."/>
            <person name="Rea M.C."/>
            <person name="O'Sullivan O."/>
            <person name="Ritari J."/>
            <person name="Douillard F.P."/>
            <person name="Paul Ross R."/>
            <person name="Yang R."/>
            <person name="Briner A.E."/>
            <person name="Felis G.E."/>
            <person name="de Vos W.M."/>
            <person name="Barrangou R."/>
            <person name="Klaenhammer T.R."/>
            <person name="Caufield P.W."/>
            <person name="Cui Y."/>
            <person name="Zhang H."/>
            <person name="O'Toole P.W."/>
        </authorList>
    </citation>
    <scope>NUCLEOTIDE SEQUENCE [LARGE SCALE GENOMIC DNA]</scope>
    <source>
        <strain evidence="1 2">DSM 5007</strain>
    </source>
</reference>
<sequence length="117" mass="13464">MLNLARIYDENQPDGYRVLVDRIWPRGMSKVRAKLDLWEKNVAPSTELRKWFGHDPQKFAEFKERYTAELNASGAASALFDKIKDQPNVLLLYAAKDVENNNAVVLQEILNGMNKNK</sequence>
<protein>
    <recommendedName>
        <fullName evidence="3">Uroporphyrin-III C-methyltransferase</fullName>
    </recommendedName>
</protein>
<dbReference type="InterPro" id="IPR052552">
    <property type="entry name" value="YeaO-like"/>
</dbReference>
<evidence type="ECO:0000313" key="2">
    <source>
        <dbReference type="Proteomes" id="UP000051820"/>
    </source>
</evidence>